<dbReference type="Pfam" id="PF12833">
    <property type="entry name" value="HTH_18"/>
    <property type="match status" value="1"/>
</dbReference>
<sequence length="289" mass="32845">MTSNQKNLYEAFANHISEYVQANLDKEIVIDDLSNRVGVSKYHLNRLFQATTGFQLGEFIQRRRLQHAYSLLASGESSVIDASLAAGYESHSAFSRAFFKAFGCKPNEVKLGTECEWKTPNTLKNVSRRDLELQPDIVDLPARTCFGLYGRGFRDNSFKSLGESLFAELGQRFQRINYTDYFSSAVGVALESPWQGDQTASRFFAGVLRADLPANLGLDEYFWAEGKWARFRYKGSYSLMWQTISRIYAGWVIPEAISLKDDAIVQVYLNNPKNTPESELLTEIYFPLL</sequence>
<reference evidence="5" key="1">
    <citation type="journal article" date="2019" name="Int. J. Syst. Evol. Microbiol.">
        <title>The Global Catalogue of Microorganisms (GCM) 10K type strain sequencing project: providing services to taxonomists for standard genome sequencing and annotation.</title>
        <authorList>
            <consortium name="The Broad Institute Genomics Platform"/>
            <consortium name="The Broad Institute Genome Sequencing Center for Infectious Disease"/>
            <person name="Wu L."/>
            <person name="Ma J."/>
        </authorList>
    </citation>
    <scope>NUCLEOTIDE SEQUENCE [LARGE SCALE GENOMIC DNA]</scope>
    <source>
        <strain evidence="5">KCTC 32239</strain>
    </source>
</reference>
<evidence type="ECO:0000256" key="2">
    <source>
        <dbReference type="ARBA" id="ARBA00023163"/>
    </source>
</evidence>
<keyword evidence="5" id="KW-1185">Reference proteome</keyword>
<evidence type="ECO:0000313" key="5">
    <source>
        <dbReference type="Proteomes" id="UP000619761"/>
    </source>
</evidence>
<dbReference type="Gene3D" id="1.10.10.60">
    <property type="entry name" value="Homeodomain-like"/>
    <property type="match status" value="2"/>
</dbReference>
<keyword evidence="1" id="KW-0805">Transcription regulation</keyword>
<dbReference type="EMBL" id="BMYZ01000003">
    <property type="protein sequence ID" value="GGY83542.1"/>
    <property type="molecule type" value="Genomic_DNA"/>
</dbReference>
<dbReference type="SMART" id="SM00342">
    <property type="entry name" value="HTH_ARAC"/>
    <property type="match status" value="1"/>
</dbReference>
<keyword evidence="2" id="KW-0804">Transcription</keyword>
<dbReference type="InterPro" id="IPR009057">
    <property type="entry name" value="Homeodomain-like_sf"/>
</dbReference>
<dbReference type="RefSeq" id="WP_189420163.1">
    <property type="nucleotide sequence ID" value="NZ_BMYZ01000003.1"/>
</dbReference>
<evidence type="ECO:0000259" key="3">
    <source>
        <dbReference type="PROSITE" id="PS01124"/>
    </source>
</evidence>
<gene>
    <name evidence="4" type="ORF">GCM10011613_30550</name>
</gene>
<dbReference type="SUPFAM" id="SSF46689">
    <property type="entry name" value="Homeodomain-like"/>
    <property type="match status" value="2"/>
</dbReference>
<dbReference type="PANTHER" id="PTHR40055:SF1">
    <property type="entry name" value="TRANSCRIPTIONAL REGULATOR YGIV-RELATED"/>
    <property type="match status" value="1"/>
</dbReference>
<dbReference type="InterPro" id="IPR050908">
    <property type="entry name" value="SmbC-like"/>
</dbReference>
<proteinExistence type="predicted"/>
<dbReference type="SUPFAM" id="SSF55136">
    <property type="entry name" value="Probable bacterial effector-binding domain"/>
    <property type="match status" value="1"/>
</dbReference>
<dbReference type="InterPro" id="IPR010499">
    <property type="entry name" value="AraC_E-bd"/>
</dbReference>
<accession>A0ABQ3B7N5</accession>
<dbReference type="Gene3D" id="3.20.80.10">
    <property type="entry name" value="Regulatory factor, effector binding domain"/>
    <property type="match status" value="1"/>
</dbReference>
<dbReference type="Proteomes" id="UP000619761">
    <property type="component" value="Unassembled WGS sequence"/>
</dbReference>
<name>A0ABQ3B7N5_9GAMM</name>
<dbReference type="SMART" id="SM00871">
    <property type="entry name" value="AraC_E_bind"/>
    <property type="match status" value="1"/>
</dbReference>
<dbReference type="InterPro" id="IPR018060">
    <property type="entry name" value="HTH_AraC"/>
</dbReference>
<dbReference type="Pfam" id="PF06445">
    <property type="entry name" value="GyrI-like"/>
    <property type="match status" value="1"/>
</dbReference>
<evidence type="ECO:0000256" key="1">
    <source>
        <dbReference type="ARBA" id="ARBA00023015"/>
    </source>
</evidence>
<organism evidence="4 5">
    <name type="scientific">Cellvibrio zantedeschiae</name>
    <dbReference type="NCBI Taxonomy" id="1237077"/>
    <lineage>
        <taxon>Bacteria</taxon>
        <taxon>Pseudomonadati</taxon>
        <taxon>Pseudomonadota</taxon>
        <taxon>Gammaproteobacteria</taxon>
        <taxon>Cellvibrionales</taxon>
        <taxon>Cellvibrionaceae</taxon>
        <taxon>Cellvibrio</taxon>
    </lineage>
</organism>
<dbReference type="InterPro" id="IPR029442">
    <property type="entry name" value="GyrI-like"/>
</dbReference>
<comment type="caution">
    <text evidence="4">The sequence shown here is derived from an EMBL/GenBank/DDBJ whole genome shotgun (WGS) entry which is preliminary data.</text>
</comment>
<dbReference type="InterPro" id="IPR011256">
    <property type="entry name" value="Reg_factor_effector_dom_sf"/>
</dbReference>
<feature type="domain" description="HTH araC/xylS-type" evidence="3">
    <location>
        <begin position="14"/>
        <end position="112"/>
    </location>
</feature>
<dbReference type="PROSITE" id="PS01124">
    <property type="entry name" value="HTH_ARAC_FAMILY_2"/>
    <property type="match status" value="1"/>
</dbReference>
<protein>
    <recommendedName>
        <fullName evidence="3">HTH araC/xylS-type domain-containing protein</fullName>
    </recommendedName>
</protein>
<dbReference type="PANTHER" id="PTHR40055">
    <property type="entry name" value="TRANSCRIPTIONAL REGULATOR YGIV-RELATED"/>
    <property type="match status" value="1"/>
</dbReference>
<evidence type="ECO:0000313" key="4">
    <source>
        <dbReference type="EMBL" id="GGY83542.1"/>
    </source>
</evidence>